<keyword evidence="3" id="KW-0804">Transcription</keyword>
<keyword evidence="7" id="KW-1185">Reference proteome</keyword>
<dbReference type="Pfam" id="PF12833">
    <property type="entry name" value="HTH_18"/>
    <property type="match status" value="1"/>
</dbReference>
<dbReference type="GO" id="GO:0003700">
    <property type="term" value="F:DNA-binding transcription factor activity"/>
    <property type="evidence" value="ECO:0007669"/>
    <property type="project" value="InterPro"/>
</dbReference>
<name>A0A1X0XK15_MYCSI</name>
<feature type="region of interest" description="Disordered" evidence="4">
    <location>
        <begin position="324"/>
        <end position="355"/>
    </location>
</feature>
<evidence type="ECO:0000256" key="3">
    <source>
        <dbReference type="ARBA" id="ARBA00023163"/>
    </source>
</evidence>
<dbReference type="EMBL" id="MZZM01000040">
    <property type="protein sequence ID" value="ORJ53234.1"/>
    <property type="molecule type" value="Genomic_DNA"/>
</dbReference>
<dbReference type="RefSeq" id="WP_084953844.1">
    <property type="nucleotide sequence ID" value="NZ_MZZM01000040.1"/>
</dbReference>
<dbReference type="GO" id="GO:0043565">
    <property type="term" value="F:sequence-specific DNA binding"/>
    <property type="evidence" value="ECO:0007669"/>
    <property type="project" value="InterPro"/>
</dbReference>
<sequence>MQHDAGAPTSGGWASADSYEDAVELCGAALYPHQKVGLLQPRTTLSFKQRIASVGPVTVGEMVFGAPVWMDCGGEHLTYHVNVALSGHLESVHRGGQLTVREGMAAIYQPQAETAIPRWESGRLLFVKIERSFVEDTLARCLGHTPAPRIDFDRAMSTCSGPGRGWLQLLLLLRRELFTRDSVVGQPLLGWPLVDALVRGLLVSADHPDRQALVEGSPRATPRVVRTAMDFIEAEAASPLTVSLLASQSHVSVRTLQDGFRRYLGTTPMKYLRDVRLRHAHEELLHSDPSVTTVTAVAHRWGFGNVGRFAAVYAARYGERPADTLRRQPSTYVSRSRSTSPDGSSAPGIVRAPNT</sequence>
<dbReference type="Proteomes" id="UP000193040">
    <property type="component" value="Unassembled WGS sequence"/>
</dbReference>
<keyword evidence="1" id="KW-0805">Transcription regulation</keyword>
<dbReference type="Pfam" id="PF14525">
    <property type="entry name" value="AraC_binding_2"/>
    <property type="match status" value="1"/>
</dbReference>
<gene>
    <name evidence="6" type="ORF">B5M45_28955</name>
</gene>
<dbReference type="InterPro" id="IPR050204">
    <property type="entry name" value="AraC_XylS_family_regulators"/>
</dbReference>
<dbReference type="AlphaFoldDB" id="A0A1X0XK15"/>
<dbReference type="InterPro" id="IPR035418">
    <property type="entry name" value="AraC-bd_2"/>
</dbReference>
<evidence type="ECO:0000256" key="4">
    <source>
        <dbReference type="SAM" id="MobiDB-lite"/>
    </source>
</evidence>
<organism evidence="6 7">
    <name type="scientific">Mycobacterium simiae</name>
    <name type="common">Mycobacterium habana</name>
    <dbReference type="NCBI Taxonomy" id="1784"/>
    <lineage>
        <taxon>Bacteria</taxon>
        <taxon>Bacillati</taxon>
        <taxon>Actinomycetota</taxon>
        <taxon>Actinomycetes</taxon>
        <taxon>Mycobacteriales</taxon>
        <taxon>Mycobacteriaceae</taxon>
        <taxon>Mycobacterium</taxon>
        <taxon>Mycobacterium simiae complex</taxon>
    </lineage>
</organism>
<dbReference type="InterPro" id="IPR009057">
    <property type="entry name" value="Homeodomain-like_sf"/>
</dbReference>
<feature type="domain" description="HTH araC/xylS-type" evidence="5">
    <location>
        <begin position="226"/>
        <end position="327"/>
    </location>
</feature>
<evidence type="ECO:0000256" key="1">
    <source>
        <dbReference type="ARBA" id="ARBA00023015"/>
    </source>
</evidence>
<dbReference type="PANTHER" id="PTHR46796:SF12">
    <property type="entry name" value="HTH-TYPE DNA-BINDING TRANSCRIPTIONAL ACTIVATOR EUTR"/>
    <property type="match status" value="1"/>
</dbReference>
<dbReference type="InterPro" id="IPR018060">
    <property type="entry name" value="HTH_AraC"/>
</dbReference>
<protein>
    <recommendedName>
        <fullName evidence="5">HTH araC/xylS-type domain-containing protein</fullName>
    </recommendedName>
</protein>
<evidence type="ECO:0000313" key="7">
    <source>
        <dbReference type="Proteomes" id="UP000193040"/>
    </source>
</evidence>
<comment type="caution">
    <text evidence="6">The sequence shown here is derived from an EMBL/GenBank/DDBJ whole genome shotgun (WGS) entry which is preliminary data.</text>
</comment>
<dbReference type="PROSITE" id="PS01124">
    <property type="entry name" value="HTH_ARAC_FAMILY_2"/>
    <property type="match status" value="1"/>
</dbReference>
<dbReference type="Gene3D" id="1.10.10.60">
    <property type="entry name" value="Homeodomain-like"/>
    <property type="match status" value="1"/>
</dbReference>
<accession>A0A1X0XK15</accession>
<feature type="compositionally biased region" description="Low complexity" evidence="4">
    <location>
        <begin position="334"/>
        <end position="345"/>
    </location>
</feature>
<reference evidence="6 7" key="1">
    <citation type="submission" date="2017-03" db="EMBL/GenBank/DDBJ databases">
        <title>Genomic insights into Mycobacterium simiae human colonization.</title>
        <authorList>
            <person name="Steffani J.L."/>
            <person name="Brunck M.E."/>
            <person name="Cruz E."/>
            <person name="Montiel R."/>
            <person name="Barona F."/>
        </authorList>
    </citation>
    <scope>NUCLEOTIDE SEQUENCE [LARGE SCALE GENOMIC DNA]</scope>
    <source>
        <strain evidence="6 7">MsiGto</strain>
    </source>
</reference>
<proteinExistence type="predicted"/>
<evidence type="ECO:0000256" key="2">
    <source>
        <dbReference type="ARBA" id="ARBA00023125"/>
    </source>
</evidence>
<dbReference type="SMART" id="SM00342">
    <property type="entry name" value="HTH_ARAC"/>
    <property type="match status" value="1"/>
</dbReference>
<dbReference type="SUPFAM" id="SSF46689">
    <property type="entry name" value="Homeodomain-like"/>
    <property type="match status" value="1"/>
</dbReference>
<dbReference type="PANTHER" id="PTHR46796">
    <property type="entry name" value="HTH-TYPE TRANSCRIPTIONAL ACTIVATOR RHAS-RELATED"/>
    <property type="match status" value="1"/>
</dbReference>
<keyword evidence="2" id="KW-0238">DNA-binding</keyword>
<evidence type="ECO:0000313" key="6">
    <source>
        <dbReference type="EMBL" id="ORJ53234.1"/>
    </source>
</evidence>
<evidence type="ECO:0000259" key="5">
    <source>
        <dbReference type="PROSITE" id="PS01124"/>
    </source>
</evidence>